<dbReference type="GO" id="GO:0003906">
    <property type="term" value="F:DNA-(apurinic or apyrimidinic site) endonuclease activity"/>
    <property type="evidence" value="ECO:0007669"/>
    <property type="project" value="InterPro"/>
</dbReference>
<comment type="catalytic activity">
    <reaction evidence="1">
        <text>Hydrolysis of DNA containing ring-opened 7-methylguanine residues, releasing 2,6-diamino-4-hydroxy-5-(N-methyl)formamidopyrimidine.</text>
        <dbReference type="EC" id="3.2.2.23"/>
    </reaction>
</comment>
<dbReference type="InterPro" id="IPR011992">
    <property type="entry name" value="EF-hand-dom_pair"/>
</dbReference>
<dbReference type="Pfam" id="PF13202">
    <property type="entry name" value="EF-hand_5"/>
    <property type="match status" value="1"/>
</dbReference>
<dbReference type="CDD" id="cd00051">
    <property type="entry name" value="EFh"/>
    <property type="match status" value="1"/>
</dbReference>
<organism evidence="14 15">
    <name type="scientific">Cyanidium caldarium</name>
    <name type="common">Red alga</name>
    <dbReference type="NCBI Taxonomy" id="2771"/>
    <lineage>
        <taxon>Eukaryota</taxon>
        <taxon>Rhodophyta</taxon>
        <taxon>Bangiophyceae</taxon>
        <taxon>Cyanidiales</taxon>
        <taxon>Cyanidiaceae</taxon>
        <taxon>Cyanidium</taxon>
    </lineage>
</organism>
<dbReference type="PROSITE" id="PS51068">
    <property type="entry name" value="FPG_CAT"/>
    <property type="match status" value="1"/>
</dbReference>
<dbReference type="InterPro" id="IPR010979">
    <property type="entry name" value="Ribosomal_uS13-like_H2TH"/>
</dbReference>
<accession>A0AAV9IU18</accession>
<keyword evidence="7" id="KW-0234">DNA repair</keyword>
<name>A0AAV9IU18_CYACA</name>
<dbReference type="PROSITE" id="PS00018">
    <property type="entry name" value="EF_HAND_1"/>
    <property type="match status" value="1"/>
</dbReference>
<dbReference type="InterPro" id="IPR018247">
    <property type="entry name" value="EF_Hand_1_Ca_BS"/>
</dbReference>
<keyword evidence="6" id="KW-0238">DNA-binding</keyword>
<dbReference type="GO" id="GO:0005509">
    <property type="term" value="F:calcium ion binding"/>
    <property type="evidence" value="ECO:0007669"/>
    <property type="project" value="InterPro"/>
</dbReference>
<dbReference type="SMART" id="SM00898">
    <property type="entry name" value="Fapy_DNA_glyco"/>
    <property type="match status" value="1"/>
</dbReference>
<feature type="region of interest" description="Disordered" evidence="11">
    <location>
        <begin position="327"/>
        <end position="423"/>
    </location>
</feature>
<dbReference type="InterPro" id="IPR035937">
    <property type="entry name" value="FPG_N"/>
</dbReference>
<dbReference type="PANTHER" id="PTHR22993">
    <property type="entry name" value="FORMAMIDOPYRIMIDINE-DNA GLYCOSYLASE"/>
    <property type="match status" value="1"/>
</dbReference>
<dbReference type="SUPFAM" id="SSF81624">
    <property type="entry name" value="N-terminal domain of MutM-like DNA repair proteins"/>
    <property type="match status" value="1"/>
</dbReference>
<dbReference type="GO" id="GO:0003684">
    <property type="term" value="F:damaged DNA binding"/>
    <property type="evidence" value="ECO:0007669"/>
    <property type="project" value="InterPro"/>
</dbReference>
<dbReference type="GO" id="GO:0008270">
    <property type="term" value="F:zinc ion binding"/>
    <property type="evidence" value="ECO:0007669"/>
    <property type="project" value="InterPro"/>
</dbReference>
<dbReference type="SMART" id="SM01232">
    <property type="entry name" value="H2TH"/>
    <property type="match status" value="1"/>
</dbReference>
<reference evidence="14 15" key="1">
    <citation type="submission" date="2022-07" db="EMBL/GenBank/DDBJ databases">
        <title>Genome-wide signatures of adaptation to extreme environments.</title>
        <authorList>
            <person name="Cho C.H."/>
            <person name="Yoon H.S."/>
        </authorList>
    </citation>
    <scope>NUCLEOTIDE SEQUENCE [LARGE SCALE GENOMIC DNA]</scope>
    <source>
        <strain evidence="14 15">DBV 063 E5</strain>
    </source>
</reference>
<evidence type="ECO:0000256" key="11">
    <source>
        <dbReference type="SAM" id="MobiDB-lite"/>
    </source>
</evidence>
<comment type="caution">
    <text evidence="14">The sequence shown here is derived from an EMBL/GenBank/DDBJ whole genome shotgun (WGS) entry which is preliminary data.</text>
</comment>
<dbReference type="Gene3D" id="3.20.190.10">
    <property type="entry name" value="MutM-like, N-terminal"/>
    <property type="match status" value="1"/>
</dbReference>
<evidence type="ECO:0000259" key="13">
    <source>
        <dbReference type="PROSITE" id="PS51068"/>
    </source>
</evidence>
<evidence type="ECO:0008006" key="16">
    <source>
        <dbReference type="Google" id="ProtNLM"/>
    </source>
</evidence>
<sequence length="497" mass="54773">MPELPEVEHARRKLERYCVGRCLENVEWGAYERGRWEAGDAARGNAGTSAAAIDFSALAGRVVRGAGRWGKHLWLEFDAPPRLFLHLGMTGSIEAERQCEPSLVYQTLKRSSQRGAESTAGAPWPPAHARLVLTLADGRASKRKRRGAASTCAATQVALQDPRRFATIRLGWQADPHDEEHLQALGFDPLQEMPSASDFRHRLAPHARLALKRVLLDQSFAAGIGNWLADEILCAARLHPERRVNTLDDTEVAALHDAMQYVVRTACAVHADSSRYPREWLFHVRWSLGRKRRGADGKRAATARTADGKRVCVLKVAGRTSVYVPAVQRKRAPDAHAGGDEQDVESEKHAAEVKEEGEGEEGEEEAIVDDDDGTDADWQHRSASSTSASASPPAPKVSATASAIPTNATVDRKSGTKRRRTLPPEEAAHVFDELRDGSAALTTRHLVRALIRHFGADEVRSLSTESLHWMLRVADRNGDGRIDRDEFQAFLSEHVPD</sequence>
<keyword evidence="9" id="KW-0511">Multifunctional enzyme</keyword>
<dbReference type="AlphaFoldDB" id="A0AAV9IU18"/>
<dbReference type="SUPFAM" id="SSF47473">
    <property type="entry name" value="EF-hand"/>
    <property type="match status" value="1"/>
</dbReference>
<evidence type="ECO:0000256" key="7">
    <source>
        <dbReference type="ARBA" id="ARBA00023204"/>
    </source>
</evidence>
<protein>
    <recommendedName>
        <fullName evidence="16">DNA-(apurinic or apyrimidinic site) lyase</fullName>
    </recommendedName>
</protein>
<dbReference type="EMBL" id="JANCYW010000005">
    <property type="protein sequence ID" value="KAK4535591.1"/>
    <property type="molecule type" value="Genomic_DNA"/>
</dbReference>
<keyword evidence="8" id="KW-0456">Lyase</keyword>
<dbReference type="InterPro" id="IPR012319">
    <property type="entry name" value="FPG_cat"/>
</dbReference>
<dbReference type="PROSITE" id="PS50222">
    <property type="entry name" value="EF_HAND_2"/>
    <property type="match status" value="1"/>
</dbReference>
<feature type="domain" description="Formamidopyrimidine-DNA glycosylase catalytic" evidence="13">
    <location>
        <begin position="2"/>
        <end position="166"/>
    </location>
</feature>
<dbReference type="Proteomes" id="UP001301350">
    <property type="component" value="Unassembled WGS sequence"/>
</dbReference>
<evidence type="ECO:0000256" key="1">
    <source>
        <dbReference type="ARBA" id="ARBA00001668"/>
    </source>
</evidence>
<dbReference type="SMART" id="SM00054">
    <property type="entry name" value="EFh"/>
    <property type="match status" value="1"/>
</dbReference>
<dbReference type="Gene3D" id="1.10.238.10">
    <property type="entry name" value="EF-hand"/>
    <property type="match status" value="1"/>
</dbReference>
<dbReference type="PANTHER" id="PTHR22993:SF9">
    <property type="entry name" value="FORMAMIDOPYRIMIDINE-DNA GLYCOSYLASE"/>
    <property type="match status" value="1"/>
</dbReference>
<proteinExistence type="inferred from homology"/>
<comment type="similarity">
    <text evidence="2">Belongs to the FPG family.</text>
</comment>
<dbReference type="SUPFAM" id="SSF46946">
    <property type="entry name" value="S13-like H2TH domain"/>
    <property type="match status" value="1"/>
</dbReference>
<keyword evidence="10" id="KW-0326">Glycosidase</keyword>
<dbReference type="InterPro" id="IPR015886">
    <property type="entry name" value="H2TH_FPG"/>
</dbReference>
<gene>
    <name evidence="14" type="ORF">CDCA_CDCA05G1616</name>
</gene>
<keyword evidence="4" id="KW-0378">Hydrolase</keyword>
<evidence type="ECO:0000256" key="10">
    <source>
        <dbReference type="ARBA" id="ARBA00023295"/>
    </source>
</evidence>
<keyword evidence="3" id="KW-0227">DNA damage</keyword>
<feature type="compositionally biased region" description="Basic and acidic residues" evidence="11">
    <location>
        <begin position="331"/>
        <end position="356"/>
    </location>
</feature>
<evidence type="ECO:0000256" key="8">
    <source>
        <dbReference type="ARBA" id="ARBA00023239"/>
    </source>
</evidence>
<feature type="compositionally biased region" description="Low complexity" evidence="11">
    <location>
        <begin position="382"/>
        <end position="403"/>
    </location>
</feature>
<evidence type="ECO:0000256" key="6">
    <source>
        <dbReference type="ARBA" id="ARBA00023125"/>
    </source>
</evidence>
<feature type="compositionally biased region" description="Acidic residues" evidence="11">
    <location>
        <begin position="357"/>
        <end position="375"/>
    </location>
</feature>
<dbReference type="GO" id="GO:0006284">
    <property type="term" value="P:base-excision repair"/>
    <property type="evidence" value="ECO:0007669"/>
    <property type="project" value="InterPro"/>
</dbReference>
<evidence type="ECO:0000313" key="15">
    <source>
        <dbReference type="Proteomes" id="UP001301350"/>
    </source>
</evidence>
<dbReference type="Pfam" id="PF01149">
    <property type="entry name" value="Fapy_DNA_glyco"/>
    <property type="match status" value="1"/>
</dbReference>
<evidence type="ECO:0000256" key="2">
    <source>
        <dbReference type="ARBA" id="ARBA00009409"/>
    </source>
</evidence>
<evidence type="ECO:0000256" key="9">
    <source>
        <dbReference type="ARBA" id="ARBA00023268"/>
    </source>
</evidence>
<dbReference type="GO" id="GO:0008534">
    <property type="term" value="F:oxidized purine nucleobase lesion DNA N-glycosylase activity"/>
    <property type="evidence" value="ECO:0007669"/>
    <property type="project" value="UniProtKB-EC"/>
</dbReference>
<dbReference type="Gene3D" id="1.10.8.50">
    <property type="match status" value="1"/>
</dbReference>
<evidence type="ECO:0000256" key="3">
    <source>
        <dbReference type="ARBA" id="ARBA00022763"/>
    </source>
</evidence>
<keyword evidence="15" id="KW-1185">Reference proteome</keyword>
<feature type="domain" description="EF-hand" evidence="12">
    <location>
        <begin position="462"/>
        <end position="497"/>
    </location>
</feature>
<dbReference type="InterPro" id="IPR002048">
    <property type="entry name" value="EF_hand_dom"/>
</dbReference>
<dbReference type="GO" id="GO:0005634">
    <property type="term" value="C:nucleus"/>
    <property type="evidence" value="ECO:0007669"/>
    <property type="project" value="TreeGrafter"/>
</dbReference>
<dbReference type="Pfam" id="PF06831">
    <property type="entry name" value="H2TH"/>
    <property type="match status" value="1"/>
</dbReference>
<evidence type="ECO:0000256" key="4">
    <source>
        <dbReference type="ARBA" id="ARBA00022801"/>
    </source>
</evidence>
<keyword evidence="5" id="KW-0106">Calcium</keyword>
<dbReference type="GO" id="GO:0016829">
    <property type="term" value="F:lyase activity"/>
    <property type="evidence" value="ECO:0007669"/>
    <property type="project" value="UniProtKB-KW"/>
</dbReference>
<evidence type="ECO:0000259" key="12">
    <source>
        <dbReference type="PROSITE" id="PS50222"/>
    </source>
</evidence>
<evidence type="ECO:0000256" key="5">
    <source>
        <dbReference type="ARBA" id="ARBA00022837"/>
    </source>
</evidence>
<evidence type="ECO:0000313" key="14">
    <source>
        <dbReference type="EMBL" id="KAK4535591.1"/>
    </source>
</evidence>